<organism evidence="2 3">
    <name type="scientific">Stenomitos frigidus ULC18</name>
    <dbReference type="NCBI Taxonomy" id="2107698"/>
    <lineage>
        <taxon>Bacteria</taxon>
        <taxon>Bacillati</taxon>
        <taxon>Cyanobacteriota</taxon>
        <taxon>Cyanophyceae</taxon>
        <taxon>Leptolyngbyales</taxon>
        <taxon>Leptolyngbyaceae</taxon>
        <taxon>Stenomitos</taxon>
    </lineage>
</organism>
<reference evidence="3" key="1">
    <citation type="submission" date="2018-02" db="EMBL/GenBank/DDBJ databases">
        <authorList>
            <person name="Moore K."/>
            <person name="Momper L."/>
        </authorList>
    </citation>
    <scope>NUCLEOTIDE SEQUENCE [LARGE SCALE GENOMIC DNA]</scope>
    <source>
        <strain evidence="3">ULC18</strain>
    </source>
</reference>
<gene>
    <name evidence="2" type="ORF">C7B82_06970</name>
</gene>
<feature type="transmembrane region" description="Helical" evidence="1">
    <location>
        <begin position="20"/>
        <end position="43"/>
    </location>
</feature>
<protein>
    <submittedName>
        <fullName evidence="2">Uncharacterized protein</fullName>
    </submittedName>
</protein>
<sequence length="110" mass="12240">MVGLVKKRKQSAWATELNDLVRGACGGFLFGIPLLYTMEVWWIGSVAQPPRLIMALVGTFIAVFGLNRTEGFRKTRRLRPYEAVTDTVEAMAIGVIRFLPFNISSFASNS</sequence>
<comment type="caution">
    <text evidence="2">The sequence shown here is derived from an EMBL/GenBank/DDBJ whole genome shotgun (WGS) entry which is preliminary data.</text>
</comment>
<keyword evidence="3" id="KW-1185">Reference proteome</keyword>
<keyword evidence="1" id="KW-1133">Transmembrane helix</keyword>
<dbReference type="Proteomes" id="UP000239576">
    <property type="component" value="Unassembled WGS sequence"/>
</dbReference>
<proteinExistence type="predicted"/>
<dbReference type="AlphaFoldDB" id="A0A2T1EGC6"/>
<evidence type="ECO:0000256" key="1">
    <source>
        <dbReference type="SAM" id="Phobius"/>
    </source>
</evidence>
<dbReference type="Pfam" id="PF09622">
    <property type="entry name" value="DUF2391"/>
    <property type="match status" value="1"/>
</dbReference>
<evidence type="ECO:0000313" key="2">
    <source>
        <dbReference type="EMBL" id="PSB31741.1"/>
    </source>
</evidence>
<evidence type="ECO:0000313" key="3">
    <source>
        <dbReference type="Proteomes" id="UP000239576"/>
    </source>
</evidence>
<keyword evidence="1" id="KW-0472">Membrane</keyword>
<dbReference type="EMBL" id="PVWK01000032">
    <property type="protein sequence ID" value="PSB31741.1"/>
    <property type="molecule type" value="Genomic_DNA"/>
</dbReference>
<reference evidence="2 3" key="2">
    <citation type="submission" date="2018-03" db="EMBL/GenBank/DDBJ databases">
        <title>The ancient ancestry and fast evolution of plastids.</title>
        <authorList>
            <person name="Moore K.R."/>
            <person name="Magnabosco C."/>
            <person name="Momper L."/>
            <person name="Gold D.A."/>
            <person name="Bosak T."/>
            <person name="Fournier G.P."/>
        </authorList>
    </citation>
    <scope>NUCLEOTIDE SEQUENCE [LARGE SCALE GENOMIC DNA]</scope>
    <source>
        <strain evidence="2 3">ULC18</strain>
    </source>
</reference>
<dbReference type="OrthoDB" id="147125at2"/>
<accession>A0A2T1EGC6</accession>
<feature type="transmembrane region" description="Helical" evidence="1">
    <location>
        <begin position="49"/>
        <end position="67"/>
    </location>
</feature>
<dbReference type="InterPro" id="IPR024464">
    <property type="entry name" value="DUF2391"/>
</dbReference>
<name>A0A2T1EGC6_9CYAN</name>
<keyword evidence="1" id="KW-0812">Transmembrane</keyword>